<keyword evidence="1" id="KW-0349">Heme</keyword>
<name>A0A1E1KJV9_9HELO</name>
<sequence>MSGIPFKPVTYFSAASSAFLVGYRPDLLLFSRPSYIGTFLQLWIVSFSLWAFYKIVLYPRYFSPIRHFPTPPNGSWWNGHYDQIKALPSGGPHVDWIESVPNEGIIRYMGIFNSERLFITTPKGLGEVLVTRNYDFIKPSHLATGLGRLLGIGVLLAEGEEHKRQRKNLMPAFAYRHVKNLVPVFWDKSREAVLAMTEHINAGGIPHPELPAPHQKSDADKGDAVLEVGDWASRATLDIIGLAGMGKDFNAIKDPNTELNRTYRTVFKPSGQAAVLGLLNIFLPLWFVRNIPMKRNGEIEGAAAVMRAFCRDLIRSKKEKLEEGSLTDVDILRVAIESGGFSEENLIDQLMTFLAAGHETTATAMTWAIYMLCLNPDIQTRLRAEIREKLPSVNGSEEATTQDFDHMPYLSAVCNEVLRYYPPVPLTLRDAAVDTVILGQPIPKGTRVMLVPWAVNKHSTHWGTDGANFNPDRWLPSEKNPHSANGGAQSNYSYLTFLHGPRSCIGQGFAKAEFMCLLAAWVGRFEFELNDENERIEKNVVIKGGVTAKPANGMYVKTKVVGGW</sequence>
<dbReference type="OrthoDB" id="1470350at2759"/>
<keyword evidence="2" id="KW-0812">Transmembrane</keyword>
<feature type="transmembrane region" description="Helical" evidence="2">
    <location>
        <begin position="35"/>
        <end position="53"/>
    </location>
</feature>
<dbReference type="InterPro" id="IPR001128">
    <property type="entry name" value="Cyt_P450"/>
</dbReference>
<dbReference type="Pfam" id="PF00067">
    <property type="entry name" value="p450"/>
    <property type="match status" value="1"/>
</dbReference>
<evidence type="ECO:0000313" key="3">
    <source>
        <dbReference type="EMBL" id="CZS98318.1"/>
    </source>
</evidence>
<dbReference type="GO" id="GO:0005506">
    <property type="term" value="F:iron ion binding"/>
    <property type="evidence" value="ECO:0007669"/>
    <property type="project" value="InterPro"/>
</dbReference>
<keyword evidence="2" id="KW-0472">Membrane</keyword>
<dbReference type="PRINTS" id="PR00385">
    <property type="entry name" value="P450"/>
</dbReference>
<dbReference type="Gene3D" id="1.10.630.10">
    <property type="entry name" value="Cytochrome P450"/>
    <property type="match status" value="1"/>
</dbReference>
<dbReference type="AlphaFoldDB" id="A0A1E1KJV9"/>
<evidence type="ECO:0000313" key="4">
    <source>
        <dbReference type="Proteomes" id="UP000178912"/>
    </source>
</evidence>
<dbReference type="InterPro" id="IPR050121">
    <property type="entry name" value="Cytochrome_P450_monoxygenase"/>
</dbReference>
<feature type="binding site" description="axial binding residue" evidence="1">
    <location>
        <position position="504"/>
    </location>
    <ligand>
        <name>heme</name>
        <dbReference type="ChEBI" id="CHEBI:30413"/>
    </ligand>
    <ligandPart>
        <name>Fe</name>
        <dbReference type="ChEBI" id="CHEBI:18248"/>
    </ligandPart>
</feature>
<protein>
    <submittedName>
        <fullName evidence="3">Related to isotrichodermin C-15 hydroxylase (Cytochrome P-450 monooxygenase CYP65A1)</fullName>
    </submittedName>
</protein>
<keyword evidence="3" id="KW-0503">Monooxygenase</keyword>
<dbReference type="InterPro" id="IPR036396">
    <property type="entry name" value="Cyt_P450_sf"/>
</dbReference>
<dbReference type="GO" id="GO:0004497">
    <property type="term" value="F:monooxygenase activity"/>
    <property type="evidence" value="ECO:0007669"/>
    <property type="project" value="UniProtKB-KW"/>
</dbReference>
<evidence type="ECO:0000256" key="1">
    <source>
        <dbReference type="PIRSR" id="PIRSR602401-1"/>
    </source>
</evidence>
<dbReference type="CDD" id="cd11069">
    <property type="entry name" value="CYP_FUM15-like"/>
    <property type="match status" value="1"/>
</dbReference>
<dbReference type="InterPro" id="IPR002401">
    <property type="entry name" value="Cyt_P450_E_grp-I"/>
</dbReference>
<proteinExistence type="predicted"/>
<dbReference type="GO" id="GO:0016705">
    <property type="term" value="F:oxidoreductase activity, acting on paired donors, with incorporation or reduction of molecular oxygen"/>
    <property type="evidence" value="ECO:0007669"/>
    <property type="project" value="InterPro"/>
</dbReference>
<dbReference type="PANTHER" id="PTHR24305">
    <property type="entry name" value="CYTOCHROME P450"/>
    <property type="match status" value="1"/>
</dbReference>
<keyword evidence="1" id="KW-0408">Iron</keyword>
<dbReference type="FunFam" id="1.10.630.10:FF:000051">
    <property type="entry name" value="Cytochrome P450 monooxygenase (Fum15)"/>
    <property type="match status" value="1"/>
</dbReference>
<accession>A0A1E1KJV9</accession>
<gene>
    <name evidence="3" type="ORF">RAG0_07089</name>
</gene>
<keyword evidence="3" id="KW-0560">Oxidoreductase</keyword>
<dbReference type="PRINTS" id="PR00463">
    <property type="entry name" value="EP450I"/>
</dbReference>
<keyword evidence="1" id="KW-0479">Metal-binding</keyword>
<organism evidence="3 4">
    <name type="scientific">Rhynchosporium agropyri</name>
    <dbReference type="NCBI Taxonomy" id="914238"/>
    <lineage>
        <taxon>Eukaryota</taxon>
        <taxon>Fungi</taxon>
        <taxon>Dikarya</taxon>
        <taxon>Ascomycota</taxon>
        <taxon>Pezizomycotina</taxon>
        <taxon>Leotiomycetes</taxon>
        <taxon>Helotiales</taxon>
        <taxon>Ploettnerulaceae</taxon>
        <taxon>Rhynchosporium</taxon>
    </lineage>
</organism>
<reference evidence="4" key="1">
    <citation type="submission" date="2016-03" db="EMBL/GenBank/DDBJ databases">
        <authorList>
            <person name="Guldener U."/>
        </authorList>
    </citation>
    <scope>NUCLEOTIDE SEQUENCE [LARGE SCALE GENOMIC DNA]</scope>
    <source>
        <strain evidence="4">04CH-RAC-A.6.1</strain>
    </source>
</reference>
<dbReference type="Proteomes" id="UP000178912">
    <property type="component" value="Unassembled WGS sequence"/>
</dbReference>
<evidence type="ECO:0000256" key="2">
    <source>
        <dbReference type="SAM" id="Phobius"/>
    </source>
</evidence>
<dbReference type="PANTHER" id="PTHR24305:SF227">
    <property type="entry name" value="P450, PUTATIVE (EUROFUNG)-RELATED"/>
    <property type="match status" value="1"/>
</dbReference>
<dbReference type="SUPFAM" id="SSF48264">
    <property type="entry name" value="Cytochrome P450"/>
    <property type="match status" value="1"/>
</dbReference>
<keyword evidence="4" id="KW-1185">Reference proteome</keyword>
<feature type="transmembrane region" description="Helical" evidence="2">
    <location>
        <begin position="270"/>
        <end position="288"/>
    </location>
</feature>
<comment type="cofactor">
    <cofactor evidence="1">
        <name>heme</name>
        <dbReference type="ChEBI" id="CHEBI:30413"/>
    </cofactor>
</comment>
<dbReference type="GO" id="GO:0020037">
    <property type="term" value="F:heme binding"/>
    <property type="evidence" value="ECO:0007669"/>
    <property type="project" value="InterPro"/>
</dbReference>
<keyword evidence="2" id="KW-1133">Transmembrane helix</keyword>
<dbReference type="EMBL" id="FJUX01000036">
    <property type="protein sequence ID" value="CZS98318.1"/>
    <property type="molecule type" value="Genomic_DNA"/>
</dbReference>